<dbReference type="InterPro" id="IPR012337">
    <property type="entry name" value="RNaseH-like_sf"/>
</dbReference>
<dbReference type="InterPro" id="IPR013520">
    <property type="entry name" value="Ribonucl_H"/>
</dbReference>
<dbReference type="Pfam" id="PF00929">
    <property type="entry name" value="RNase_T"/>
    <property type="match status" value="1"/>
</dbReference>
<dbReference type="FunFam" id="3.30.420.10:FF:000003">
    <property type="entry name" value="Oligoribonuclease"/>
    <property type="match status" value="1"/>
</dbReference>
<evidence type="ECO:0000256" key="2">
    <source>
        <dbReference type="ARBA" id="ARBA00022722"/>
    </source>
</evidence>
<name>A0ABD1ERI0_HYPHA</name>
<organism evidence="7 8">
    <name type="scientific">Hypothenemus hampei</name>
    <name type="common">Coffee berry borer</name>
    <dbReference type="NCBI Taxonomy" id="57062"/>
    <lineage>
        <taxon>Eukaryota</taxon>
        <taxon>Metazoa</taxon>
        <taxon>Ecdysozoa</taxon>
        <taxon>Arthropoda</taxon>
        <taxon>Hexapoda</taxon>
        <taxon>Insecta</taxon>
        <taxon>Pterygota</taxon>
        <taxon>Neoptera</taxon>
        <taxon>Endopterygota</taxon>
        <taxon>Coleoptera</taxon>
        <taxon>Polyphaga</taxon>
        <taxon>Cucujiformia</taxon>
        <taxon>Curculionidae</taxon>
        <taxon>Scolytinae</taxon>
        <taxon>Hypothenemus</taxon>
    </lineage>
</organism>
<gene>
    <name evidence="7" type="ORF">ABEB36_006703</name>
</gene>
<feature type="domain" description="Exonuclease" evidence="6">
    <location>
        <begin position="2"/>
        <end position="169"/>
    </location>
</feature>
<evidence type="ECO:0000256" key="4">
    <source>
        <dbReference type="ARBA" id="ARBA00022839"/>
    </source>
</evidence>
<sequence length="170" mass="19934">MEMTGLDIDKDQIMEIACIITDSKLNIVAESPNLIIHQPQAILSNMNDWCQKQHRKTGLVDACLNSQTSLKTAEEIILNFLKQHASPKISQLAGNSVYMDRYFLMKHMPQVHEYLHYRIIDVSSIKELCRIWNLSIYQQRPKKEFSHRALSDIKESVKELKWYKENLFKL</sequence>
<evidence type="ECO:0000256" key="3">
    <source>
        <dbReference type="ARBA" id="ARBA00022801"/>
    </source>
</evidence>
<evidence type="ECO:0000259" key="6">
    <source>
        <dbReference type="SMART" id="SM00479"/>
    </source>
</evidence>
<dbReference type="PANTHER" id="PTHR11046">
    <property type="entry name" value="OLIGORIBONUCLEASE, MITOCHONDRIAL"/>
    <property type="match status" value="1"/>
</dbReference>
<dbReference type="CDD" id="cd06135">
    <property type="entry name" value="Orn"/>
    <property type="match status" value="1"/>
</dbReference>
<dbReference type="Proteomes" id="UP001566132">
    <property type="component" value="Unassembled WGS sequence"/>
</dbReference>
<keyword evidence="3" id="KW-0378">Hydrolase</keyword>
<protein>
    <recommendedName>
        <fullName evidence="5">Probable oligoribonuclease</fullName>
    </recommendedName>
</protein>
<dbReference type="EMBL" id="JBDJPC010000005">
    <property type="protein sequence ID" value="KAL1501373.1"/>
    <property type="molecule type" value="Genomic_DNA"/>
</dbReference>
<reference evidence="7 8" key="1">
    <citation type="submission" date="2024-05" db="EMBL/GenBank/DDBJ databases">
        <title>Genetic variation in Jamaican populations of the coffee berry borer (Hypothenemus hampei).</title>
        <authorList>
            <person name="Errbii M."/>
            <person name="Myrie A."/>
        </authorList>
    </citation>
    <scope>NUCLEOTIDE SEQUENCE [LARGE SCALE GENOMIC DNA]</scope>
    <source>
        <strain evidence="7">JA-Hopewell-2020-01-JO</strain>
        <tissue evidence="7">Whole body</tissue>
    </source>
</reference>
<dbReference type="PANTHER" id="PTHR11046:SF0">
    <property type="entry name" value="OLIGORIBONUCLEASE, MITOCHONDRIAL"/>
    <property type="match status" value="1"/>
</dbReference>
<evidence type="ECO:0000313" key="8">
    <source>
        <dbReference type="Proteomes" id="UP001566132"/>
    </source>
</evidence>
<dbReference type="SUPFAM" id="SSF53098">
    <property type="entry name" value="Ribonuclease H-like"/>
    <property type="match status" value="1"/>
</dbReference>
<dbReference type="SMART" id="SM00479">
    <property type="entry name" value="EXOIII"/>
    <property type="match status" value="1"/>
</dbReference>
<comment type="caution">
    <text evidence="7">The sequence shown here is derived from an EMBL/GenBank/DDBJ whole genome shotgun (WGS) entry which is preliminary data.</text>
</comment>
<evidence type="ECO:0000256" key="1">
    <source>
        <dbReference type="ARBA" id="ARBA00009921"/>
    </source>
</evidence>
<proteinExistence type="inferred from homology"/>
<evidence type="ECO:0000256" key="5">
    <source>
        <dbReference type="ARBA" id="ARBA00072681"/>
    </source>
</evidence>
<dbReference type="NCBIfam" id="NF003765">
    <property type="entry name" value="PRK05359.1"/>
    <property type="match status" value="1"/>
</dbReference>
<keyword evidence="4" id="KW-0269">Exonuclease</keyword>
<comment type="similarity">
    <text evidence="1">Belongs to the oligoribonuclease family.</text>
</comment>
<dbReference type="InterPro" id="IPR022894">
    <property type="entry name" value="Oligoribonuclease"/>
</dbReference>
<dbReference type="InterPro" id="IPR036397">
    <property type="entry name" value="RNaseH_sf"/>
</dbReference>
<accession>A0ABD1ERI0</accession>
<dbReference type="Gene3D" id="3.30.420.10">
    <property type="entry name" value="Ribonuclease H-like superfamily/Ribonuclease H"/>
    <property type="match status" value="1"/>
</dbReference>
<dbReference type="AlphaFoldDB" id="A0ABD1ERI0"/>
<keyword evidence="8" id="KW-1185">Reference proteome</keyword>
<keyword evidence="2" id="KW-0540">Nuclease</keyword>
<dbReference type="GO" id="GO:0004527">
    <property type="term" value="F:exonuclease activity"/>
    <property type="evidence" value="ECO:0007669"/>
    <property type="project" value="UniProtKB-KW"/>
</dbReference>
<evidence type="ECO:0000313" key="7">
    <source>
        <dbReference type="EMBL" id="KAL1501373.1"/>
    </source>
</evidence>